<protein>
    <submittedName>
        <fullName evidence="1">Uncharacterized protein</fullName>
    </submittedName>
</protein>
<evidence type="ECO:0000313" key="2">
    <source>
        <dbReference type="Proteomes" id="UP000324800"/>
    </source>
</evidence>
<accession>A0A5J4TF31</accession>
<dbReference type="Proteomes" id="UP000324800">
    <property type="component" value="Unassembled WGS sequence"/>
</dbReference>
<reference evidence="1 2" key="1">
    <citation type="submission" date="2019-03" db="EMBL/GenBank/DDBJ databases">
        <title>Single cell metagenomics reveals metabolic interactions within the superorganism composed of flagellate Streblomastix strix and complex community of Bacteroidetes bacteria on its surface.</title>
        <authorList>
            <person name="Treitli S.C."/>
            <person name="Kolisko M."/>
            <person name="Husnik F."/>
            <person name="Keeling P."/>
            <person name="Hampl V."/>
        </authorList>
    </citation>
    <scope>NUCLEOTIDE SEQUENCE [LARGE SCALE GENOMIC DNA]</scope>
    <source>
        <strain evidence="1">ST1C</strain>
    </source>
</reference>
<comment type="caution">
    <text evidence="1">The sequence shown here is derived from an EMBL/GenBank/DDBJ whole genome shotgun (WGS) entry which is preliminary data.</text>
</comment>
<name>A0A5J4TF31_9EUKA</name>
<dbReference type="EMBL" id="SNRW01031936">
    <property type="protein sequence ID" value="KAA6357086.1"/>
    <property type="molecule type" value="Genomic_DNA"/>
</dbReference>
<proteinExistence type="predicted"/>
<sequence>MASFTQVGKASFFIGSNFDEQVGIET</sequence>
<dbReference type="AlphaFoldDB" id="A0A5J4TF31"/>
<evidence type="ECO:0000313" key="1">
    <source>
        <dbReference type="EMBL" id="KAA6357086.1"/>
    </source>
</evidence>
<organism evidence="1 2">
    <name type="scientific">Streblomastix strix</name>
    <dbReference type="NCBI Taxonomy" id="222440"/>
    <lineage>
        <taxon>Eukaryota</taxon>
        <taxon>Metamonada</taxon>
        <taxon>Preaxostyla</taxon>
        <taxon>Oxymonadida</taxon>
        <taxon>Streblomastigidae</taxon>
        <taxon>Streblomastix</taxon>
    </lineage>
</organism>
<gene>
    <name evidence="1" type="ORF">EZS28_047387</name>
</gene>
<feature type="non-terminal residue" evidence="1">
    <location>
        <position position="26"/>
    </location>
</feature>